<comment type="caution">
    <text evidence="11">The sequence shown here is derived from an EMBL/GenBank/DDBJ whole genome shotgun (WGS) entry which is preliminary data.</text>
</comment>
<evidence type="ECO:0000256" key="9">
    <source>
        <dbReference type="SAM" id="Phobius"/>
    </source>
</evidence>
<evidence type="ECO:0000256" key="4">
    <source>
        <dbReference type="ARBA" id="ARBA00022692"/>
    </source>
</evidence>
<keyword evidence="5 9" id="KW-1133">Transmembrane helix</keyword>
<proteinExistence type="predicted"/>
<evidence type="ECO:0000256" key="8">
    <source>
        <dbReference type="SAM" id="MobiDB-lite"/>
    </source>
</evidence>
<protein>
    <submittedName>
        <fullName evidence="11">FtsQ-type POTRA domain-containing protein</fullName>
    </submittedName>
</protein>
<dbReference type="PANTHER" id="PTHR37820">
    <property type="entry name" value="CELL DIVISION PROTEIN DIVIB"/>
    <property type="match status" value="1"/>
</dbReference>
<dbReference type="InterPro" id="IPR050487">
    <property type="entry name" value="FtsQ_DivIB"/>
</dbReference>
<gene>
    <name evidence="11" type="ORF">H9714_02785</name>
</gene>
<keyword evidence="7" id="KW-0131">Cell cycle</keyword>
<dbReference type="Pfam" id="PF08478">
    <property type="entry name" value="POTRA_1"/>
    <property type="match status" value="1"/>
</dbReference>
<name>A0A9D2S4K0_9FIRM</name>
<organism evidence="11 12">
    <name type="scientific">Candidatus Flavonifractor intestinipullorum</name>
    <dbReference type="NCBI Taxonomy" id="2838587"/>
    <lineage>
        <taxon>Bacteria</taxon>
        <taxon>Bacillati</taxon>
        <taxon>Bacillota</taxon>
        <taxon>Clostridia</taxon>
        <taxon>Eubacteriales</taxon>
        <taxon>Oscillospiraceae</taxon>
        <taxon>Flavonifractor</taxon>
    </lineage>
</organism>
<sequence>MAARRKRRARRRRGRFGFLYKLFSLFLILAAIVTGCIVFFRANHIVVSGESRYSEEEIIAATGIEEGQNLFQLDKFSIIRQMRSQLPYLDDISITRKLPDTLVITVTDSQPVAALEYNGEWWLLDSGCSLLERGDASLAQGRAVLLGLTPLSPSVGTRLAVDAAEEDKLTALLALLAAMEERGMTSHITDFIDLTSEGEIRLGYDGTLTVAIPLYSGDFALQALRLEGALAELQEQNGTVAGTLTLPSEGTRAWLTAQRWMPEGLPESTGTAQSGTEGESGTEDASGAQATPTPEPSPQVTPTQPQQAQG</sequence>
<feature type="domain" description="POTRA" evidence="10">
    <location>
        <begin position="40"/>
        <end position="109"/>
    </location>
</feature>
<evidence type="ECO:0000256" key="5">
    <source>
        <dbReference type="ARBA" id="ARBA00022989"/>
    </source>
</evidence>
<feature type="compositionally biased region" description="Polar residues" evidence="8">
    <location>
        <begin position="268"/>
        <end position="279"/>
    </location>
</feature>
<dbReference type="InterPro" id="IPR034746">
    <property type="entry name" value="POTRA"/>
</dbReference>
<evidence type="ECO:0000256" key="3">
    <source>
        <dbReference type="ARBA" id="ARBA00022618"/>
    </source>
</evidence>
<dbReference type="GO" id="GO:0051301">
    <property type="term" value="P:cell division"/>
    <property type="evidence" value="ECO:0007669"/>
    <property type="project" value="UniProtKB-KW"/>
</dbReference>
<evidence type="ECO:0000313" key="11">
    <source>
        <dbReference type="EMBL" id="HJB56457.1"/>
    </source>
</evidence>
<keyword evidence="6 9" id="KW-0472">Membrane</keyword>
<reference evidence="11" key="2">
    <citation type="submission" date="2021-04" db="EMBL/GenBank/DDBJ databases">
        <authorList>
            <person name="Gilroy R."/>
        </authorList>
    </citation>
    <scope>NUCLEOTIDE SEQUENCE</scope>
    <source>
        <strain evidence="11">CHK189-11263</strain>
    </source>
</reference>
<dbReference type="InterPro" id="IPR013685">
    <property type="entry name" value="POTRA_FtsQ_type"/>
</dbReference>
<feature type="region of interest" description="Disordered" evidence="8">
    <location>
        <begin position="262"/>
        <end position="310"/>
    </location>
</feature>
<dbReference type="PROSITE" id="PS51779">
    <property type="entry name" value="POTRA"/>
    <property type="match status" value="1"/>
</dbReference>
<keyword evidence="2" id="KW-1003">Cell membrane</keyword>
<keyword evidence="3" id="KW-0132">Cell division</keyword>
<dbReference type="PANTHER" id="PTHR37820:SF1">
    <property type="entry name" value="CELL DIVISION PROTEIN FTSQ"/>
    <property type="match status" value="1"/>
</dbReference>
<feature type="compositionally biased region" description="Low complexity" evidence="8">
    <location>
        <begin position="300"/>
        <end position="310"/>
    </location>
</feature>
<evidence type="ECO:0000256" key="2">
    <source>
        <dbReference type="ARBA" id="ARBA00022475"/>
    </source>
</evidence>
<dbReference type="GO" id="GO:0005886">
    <property type="term" value="C:plasma membrane"/>
    <property type="evidence" value="ECO:0007669"/>
    <property type="project" value="TreeGrafter"/>
</dbReference>
<comment type="subcellular location">
    <subcellularLocation>
        <location evidence="1">Membrane</location>
    </subcellularLocation>
</comment>
<dbReference type="Gene3D" id="3.10.20.310">
    <property type="entry name" value="membrane protein fhac"/>
    <property type="match status" value="1"/>
</dbReference>
<evidence type="ECO:0000256" key="6">
    <source>
        <dbReference type="ARBA" id="ARBA00023136"/>
    </source>
</evidence>
<dbReference type="EMBL" id="DWYC01000032">
    <property type="protein sequence ID" value="HJB56457.1"/>
    <property type="molecule type" value="Genomic_DNA"/>
</dbReference>
<keyword evidence="4 9" id="KW-0812">Transmembrane</keyword>
<evidence type="ECO:0000256" key="7">
    <source>
        <dbReference type="ARBA" id="ARBA00023306"/>
    </source>
</evidence>
<accession>A0A9D2S4K0</accession>
<evidence type="ECO:0000256" key="1">
    <source>
        <dbReference type="ARBA" id="ARBA00004370"/>
    </source>
</evidence>
<dbReference type="AlphaFoldDB" id="A0A9D2S4K0"/>
<dbReference type="Proteomes" id="UP000824208">
    <property type="component" value="Unassembled WGS sequence"/>
</dbReference>
<evidence type="ECO:0000259" key="10">
    <source>
        <dbReference type="PROSITE" id="PS51779"/>
    </source>
</evidence>
<evidence type="ECO:0000313" key="12">
    <source>
        <dbReference type="Proteomes" id="UP000824208"/>
    </source>
</evidence>
<reference evidence="11" key="1">
    <citation type="journal article" date="2021" name="PeerJ">
        <title>Extensive microbial diversity within the chicken gut microbiome revealed by metagenomics and culture.</title>
        <authorList>
            <person name="Gilroy R."/>
            <person name="Ravi A."/>
            <person name="Getino M."/>
            <person name="Pursley I."/>
            <person name="Horton D.L."/>
            <person name="Alikhan N.F."/>
            <person name="Baker D."/>
            <person name="Gharbi K."/>
            <person name="Hall N."/>
            <person name="Watson M."/>
            <person name="Adriaenssens E.M."/>
            <person name="Foster-Nyarko E."/>
            <person name="Jarju S."/>
            <person name="Secka A."/>
            <person name="Antonio M."/>
            <person name="Oren A."/>
            <person name="Chaudhuri R.R."/>
            <person name="La Ragione R."/>
            <person name="Hildebrand F."/>
            <person name="Pallen M.J."/>
        </authorList>
    </citation>
    <scope>NUCLEOTIDE SEQUENCE</scope>
    <source>
        <strain evidence="11">CHK189-11263</strain>
    </source>
</reference>
<feature type="transmembrane region" description="Helical" evidence="9">
    <location>
        <begin position="20"/>
        <end position="40"/>
    </location>
</feature>